<dbReference type="Proteomes" id="UP000465609">
    <property type="component" value="Chromosome"/>
</dbReference>
<sequence>MSDILTRAQLSLLADLLQTDTARLSSLAHLGADDLKALRGALSDALFDEQAEAFARVSKLAPLVPNALVVTVAQRAVPPEVAGRVGGAVGLAHTDRAIGVLSGLKPAYLADAAPYVDPRVIPHFAPRLPAKLLIPAAKELLRRRDYLTASRFVEFATDEHIVAFEKAIDDDEGIILTGVLVSDTKVMNDIMRAAGPDRSLRMARTATARAKPEVLAALLSLLNRIDPALARPAVTELLGHPDAERVTYVLDVAAAEGVVVETLAVSAALDDDALARLTSLEAWHRLAGAAESWANETPA</sequence>
<name>A0ABM7IEZ7_9MYCO</name>
<evidence type="ECO:0000313" key="1">
    <source>
        <dbReference type="EMBL" id="BBX85374.1"/>
    </source>
</evidence>
<organism evidence="1 2">
    <name type="scientific">Mycolicibacterium aubagnense</name>
    <dbReference type="NCBI Taxonomy" id="319707"/>
    <lineage>
        <taxon>Bacteria</taxon>
        <taxon>Bacillati</taxon>
        <taxon>Actinomycetota</taxon>
        <taxon>Actinomycetes</taxon>
        <taxon>Mycobacteriales</taxon>
        <taxon>Mycobacteriaceae</taxon>
        <taxon>Mycolicibacterium</taxon>
    </lineage>
</organism>
<evidence type="ECO:0008006" key="3">
    <source>
        <dbReference type="Google" id="ProtNLM"/>
    </source>
</evidence>
<gene>
    <name evidence="1" type="ORF">MAUB_32470</name>
</gene>
<keyword evidence="2" id="KW-1185">Reference proteome</keyword>
<protein>
    <recommendedName>
        <fullName evidence="3">DUF2336 domain-containing protein</fullName>
    </recommendedName>
</protein>
<reference evidence="1 2" key="1">
    <citation type="journal article" date="2019" name="Emerg. Microbes Infect.">
        <title>Comprehensive subspecies identification of 175 nontuberculous mycobacteria species based on 7547 genomic profiles.</title>
        <authorList>
            <person name="Matsumoto Y."/>
            <person name="Kinjo T."/>
            <person name="Motooka D."/>
            <person name="Nabeya D."/>
            <person name="Jung N."/>
            <person name="Uechi K."/>
            <person name="Horii T."/>
            <person name="Iida T."/>
            <person name="Fujita J."/>
            <person name="Nakamura S."/>
        </authorList>
    </citation>
    <scope>NUCLEOTIDE SEQUENCE [LARGE SCALE GENOMIC DNA]</scope>
    <source>
        <strain evidence="1 2">JCM 15296</strain>
    </source>
</reference>
<dbReference type="RefSeq" id="WP_138233236.1">
    <property type="nucleotide sequence ID" value="NZ_AP022577.1"/>
</dbReference>
<accession>A0ABM7IEZ7</accession>
<proteinExistence type="predicted"/>
<dbReference type="EMBL" id="AP022577">
    <property type="protein sequence ID" value="BBX85374.1"/>
    <property type="molecule type" value="Genomic_DNA"/>
</dbReference>
<evidence type="ECO:0000313" key="2">
    <source>
        <dbReference type="Proteomes" id="UP000465609"/>
    </source>
</evidence>